<dbReference type="SUPFAM" id="SSF50729">
    <property type="entry name" value="PH domain-like"/>
    <property type="match status" value="1"/>
</dbReference>
<reference evidence="3" key="3">
    <citation type="submission" date="2025-08" db="UniProtKB">
        <authorList>
            <consortium name="Ensembl"/>
        </authorList>
    </citation>
    <scope>IDENTIFICATION</scope>
    <source>
        <strain evidence="3">JP 163 A</strain>
    </source>
</reference>
<dbReference type="InterPro" id="IPR051364">
    <property type="entry name" value="Cytokinesis/Rho-signaling"/>
</dbReference>
<feature type="domain" description="PH" evidence="2">
    <location>
        <begin position="698"/>
        <end position="789"/>
    </location>
</feature>
<feature type="region of interest" description="Disordered" evidence="1">
    <location>
        <begin position="255"/>
        <end position="277"/>
    </location>
</feature>
<feature type="compositionally biased region" description="Basic and acidic residues" evidence="1">
    <location>
        <begin position="255"/>
        <end position="264"/>
    </location>
</feature>
<dbReference type="GO" id="GO:0000915">
    <property type="term" value="P:actomyosin contractile ring assembly"/>
    <property type="evidence" value="ECO:0007669"/>
    <property type="project" value="TreeGrafter"/>
</dbReference>
<accession>A0A3B5QC37</accession>
<dbReference type="Gene3D" id="2.30.29.30">
    <property type="entry name" value="Pleckstrin-homology domain (PH domain)/Phosphotyrosine-binding domain (PTB)"/>
    <property type="match status" value="1"/>
</dbReference>
<dbReference type="InterPro" id="IPR012966">
    <property type="entry name" value="AHD"/>
</dbReference>
<dbReference type="AlphaFoldDB" id="A0A3B5QC37"/>
<feature type="compositionally biased region" description="Acidic residues" evidence="1">
    <location>
        <begin position="295"/>
        <end position="307"/>
    </location>
</feature>
<dbReference type="PANTHER" id="PTHR21538">
    <property type="entry name" value="ANILLIN/RHOTEKIN RTKN"/>
    <property type="match status" value="1"/>
</dbReference>
<feature type="region of interest" description="Disordered" evidence="1">
    <location>
        <begin position="372"/>
        <end position="391"/>
    </location>
</feature>
<reference evidence="4" key="1">
    <citation type="submission" date="2012-01" db="EMBL/GenBank/DDBJ databases">
        <authorList>
            <person name="Walter R."/>
            <person name="Schartl M."/>
            <person name="Warren W."/>
        </authorList>
    </citation>
    <scope>NUCLEOTIDE SEQUENCE [LARGE SCALE GENOMIC DNA]</scope>
    <source>
        <strain evidence="4">JP 163 A</strain>
    </source>
</reference>
<feature type="compositionally biased region" description="Basic and acidic residues" evidence="1">
    <location>
        <begin position="110"/>
        <end position="128"/>
    </location>
</feature>
<dbReference type="InterPro" id="IPR001849">
    <property type="entry name" value="PH_domain"/>
</dbReference>
<feature type="compositionally biased region" description="Basic and acidic residues" evidence="1">
    <location>
        <begin position="320"/>
        <end position="333"/>
    </location>
</feature>
<sequence>MEAGQENGSNVTLKRQREPLSDTEDNIVPAADVKDGLKRRRLEAAGQENLTPEPSSSGRLTEFQAKPDTPVIPSVRSRVQLLAQRKDGFFAQRSFSHPGNESPSVSSKGVSERLLGEEEFHQRLERFKAPASQADTTQTPSPASSCPRPRSDFVSGIRQKLQCTTTPSSKQASIMRQERELELNQLPFQPISKNAWLKRCSSDSSITQQVPGDIEMKDGSFTDMLTSVATTPSGNMTGEGAVADAPAASKELKLNREGQKESVPHDAGSNSHDDTNSTETIEKMFEEVLEYAGSAEEEGRVEEDGEDHDSGISSCSVVKSGEKIEREEEPRGEECDENDELLTFPQSGILSPLSKSLEAVVTPLRLAAAQESHPPPLLLSPEESSTPPESAPLYSIDAYRTQGQRKLPAIQSVTPVVQRRTPETPKPKESANTKEKITALNEEAGKLQLVINQTLQALSCCTDEEHGRGSLEEAEAEKLLLVSCEKRSALLAEVSRLREERSLQSEEAPKEDTDYVSQQACRGTINITNIQLPLKVEFVCSSNSRPGRPSHYFFILIRYGPCNIIATPLATSTDAQNGDAVSFPTAVTLKDIRSSFEIDVEVYSLCLSSGSTSATDRTSTKSRVTPRKFLNTLTKSSNIFTSPAALNTRRSSNFSLVGSHKITLASLGCRKFPLDKVPFLSPLEGHIYLKLDSEGHSDVQHQGFLTMFELISGFGVWNRRYFVLEECNLSYWSNPNDRETKEAEGSISLSRSPSQCVRPVKRDSCARPFTFELVNASQQEDQNQEALSK</sequence>
<organism evidence="3 4">
    <name type="scientific">Xiphophorus maculatus</name>
    <name type="common">Southern platyfish</name>
    <name type="synonym">Platypoecilus maculatus</name>
    <dbReference type="NCBI Taxonomy" id="8083"/>
    <lineage>
        <taxon>Eukaryota</taxon>
        <taxon>Metazoa</taxon>
        <taxon>Chordata</taxon>
        <taxon>Craniata</taxon>
        <taxon>Vertebrata</taxon>
        <taxon>Euteleostomi</taxon>
        <taxon>Actinopterygii</taxon>
        <taxon>Neopterygii</taxon>
        <taxon>Teleostei</taxon>
        <taxon>Neoteleostei</taxon>
        <taxon>Acanthomorphata</taxon>
        <taxon>Ovalentaria</taxon>
        <taxon>Atherinomorphae</taxon>
        <taxon>Cyprinodontiformes</taxon>
        <taxon>Poeciliidae</taxon>
        <taxon>Poeciliinae</taxon>
        <taxon>Xiphophorus</taxon>
    </lineage>
</organism>
<protein>
    <submittedName>
        <fullName evidence="3">Anillin, actin binding protein 2</fullName>
    </submittedName>
</protein>
<feature type="region of interest" description="Disordered" evidence="1">
    <location>
        <begin position="91"/>
        <end position="151"/>
    </location>
</feature>
<evidence type="ECO:0000259" key="2">
    <source>
        <dbReference type="PROSITE" id="PS50003"/>
    </source>
</evidence>
<name>A0A3B5QC37_XIPMA</name>
<dbReference type="Ensembl" id="ENSXMAT00000021328.1">
    <property type="protein sequence ID" value="ENSXMAP00000028585.1"/>
    <property type="gene ID" value="ENSXMAG00000024429.1"/>
</dbReference>
<feature type="compositionally biased region" description="Polar residues" evidence="1">
    <location>
        <begin position="1"/>
        <end position="13"/>
    </location>
</feature>
<feature type="compositionally biased region" description="Polar residues" evidence="1">
    <location>
        <begin position="48"/>
        <end position="59"/>
    </location>
</feature>
<dbReference type="GeneTree" id="ENSGT00390000008749"/>
<reference evidence="3" key="4">
    <citation type="submission" date="2025-09" db="UniProtKB">
        <authorList>
            <consortium name="Ensembl"/>
        </authorList>
    </citation>
    <scope>IDENTIFICATION</scope>
    <source>
        <strain evidence="3">JP 163 A</strain>
    </source>
</reference>
<dbReference type="PROSITE" id="PS50003">
    <property type="entry name" value="PH_DOMAIN"/>
    <property type="match status" value="1"/>
</dbReference>
<dbReference type="Pfam" id="PF00169">
    <property type="entry name" value="PH"/>
    <property type="match status" value="1"/>
</dbReference>
<dbReference type="GO" id="GO:0005826">
    <property type="term" value="C:actomyosin contractile ring"/>
    <property type="evidence" value="ECO:0007669"/>
    <property type="project" value="TreeGrafter"/>
</dbReference>
<keyword evidence="4" id="KW-1185">Reference proteome</keyword>
<feature type="compositionally biased region" description="Polar residues" evidence="1">
    <location>
        <begin position="93"/>
        <end position="109"/>
    </location>
</feature>
<reference evidence="4" key="2">
    <citation type="journal article" date="2013" name="Nat. Genet.">
        <title>The genome of the platyfish, Xiphophorus maculatus, provides insights into evolutionary adaptation and several complex traits.</title>
        <authorList>
            <person name="Schartl M."/>
            <person name="Walter R.B."/>
            <person name="Shen Y."/>
            <person name="Garcia T."/>
            <person name="Catchen J."/>
            <person name="Amores A."/>
            <person name="Braasch I."/>
            <person name="Chalopin D."/>
            <person name="Volff J.N."/>
            <person name="Lesch K.P."/>
            <person name="Bisazza A."/>
            <person name="Minx P."/>
            <person name="Hillier L."/>
            <person name="Wilson R.K."/>
            <person name="Fuerstenberg S."/>
            <person name="Boore J."/>
            <person name="Searle S."/>
            <person name="Postlethwait J.H."/>
            <person name="Warren W.C."/>
        </authorList>
    </citation>
    <scope>NUCLEOTIDE SEQUENCE [LARGE SCALE GENOMIC DNA]</scope>
    <source>
        <strain evidence="4">JP 163 A</strain>
    </source>
</reference>
<dbReference type="GO" id="GO:0031106">
    <property type="term" value="P:septin ring organization"/>
    <property type="evidence" value="ECO:0007669"/>
    <property type="project" value="TreeGrafter"/>
</dbReference>
<dbReference type="Pfam" id="PF08174">
    <property type="entry name" value="Anillin"/>
    <property type="match status" value="1"/>
</dbReference>
<evidence type="ECO:0000256" key="1">
    <source>
        <dbReference type="SAM" id="MobiDB-lite"/>
    </source>
</evidence>
<dbReference type="Proteomes" id="UP000002852">
    <property type="component" value="Unassembled WGS sequence"/>
</dbReference>
<evidence type="ECO:0000313" key="3">
    <source>
        <dbReference type="Ensembl" id="ENSXMAP00000028585.1"/>
    </source>
</evidence>
<dbReference type="GO" id="GO:0000281">
    <property type="term" value="P:mitotic cytokinesis"/>
    <property type="evidence" value="ECO:0007669"/>
    <property type="project" value="TreeGrafter"/>
</dbReference>
<evidence type="ECO:0000313" key="4">
    <source>
        <dbReference type="Proteomes" id="UP000002852"/>
    </source>
</evidence>
<feature type="compositionally biased region" description="Low complexity" evidence="1">
    <location>
        <begin position="379"/>
        <end position="391"/>
    </location>
</feature>
<feature type="region of interest" description="Disordered" evidence="1">
    <location>
        <begin position="293"/>
        <end position="339"/>
    </location>
</feature>
<proteinExistence type="predicted"/>
<dbReference type="InterPro" id="IPR011993">
    <property type="entry name" value="PH-like_dom_sf"/>
</dbReference>
<dbReference type="PANTHER" id="PTHR21538:SF26">
    <property type="entry name" value="ANILLIN ISOFORM X1"/>
    <property type="match status" value="1"/>
</dbReference>
<feature type="region of interest" description="Disordered" evidence="1">
    <location>
        <begin position="1"/>
        <end position="72"/>
    </location>
</feature>